<evidence type="ECO:0000256" key="4">
    <source>
        <dbReference type="PIRSR" id="PIRSR000149-1"/>
    </source>
</evidence>
<feature type="binding site" evidence="6">
    <location>
        <position position="120"/>
    </location>
    <ligand>
        <name>NAD(+)</name>
        <dbReference type="ChEBI" id="CHEBI:57540"/>
    </ligand>
</feature>
<feature type="binding site" evidence="6">
    <location>
        <begin position="12"/>
        <end position="13"/>
    </location>
    <ligand>
        <name>NAD(+)</name>
        <dbReference type="ChEBI" id="CHEBI:57540"/>
    </ligand>
</feature>
<evidence type="ECO:0000256" key="3">
    <source>
        <dbReference type="ARBA" id="ARBA00023002"/>
    </source>
</evidence>
<sequence length="334" mass="35295">MTTRIGINGFGRIGRSFLRQSLAADGVDVVAVNDLTDNGSLAHLLKYDSVWGRIGAEVTHDDSSLIVDGRSIRATDHSVPADIPWAEYGVDVVIEATGRFKTADQARGHLEAGAKSVILSSPGKGIDGMFVMGVNHTDFDPAQHTIISNASCTTNCLAPVAKVLHEGVGIRSGLMTTVHAYTGDQRLVDGNHKDPRRARAAAVNVVPTTTGAAAAVGRVLPELDGRLSGIAVRVPVPTGSLVDLVFTPERATDVAEVNALLRDAAAGELAGILAYTEDPIVSSDIVMDDHSAVVDGLLTEQVGDQIKVIAWYDNEWGYSHRLLDLAAYIGTELS</sequence>
<dbReference type="FunFam" id="3.30.360.10:FF:000002">
    <property type="entry name" value="Glyceraldehyde-3-phosphate dehydrogenase"/>
    <property type="match status" value="1"/>
</dbReference>
<dbReference type="RefSeq" id="WP_087007347.1">
    <property type="nucleotide sequence ID" value="NZ_FWFF01000014.1"/>
</dbReference>
<keyword evidence="6" id="KW-0547">Nucleotide-binding</keyword>
<dbReference type="InterPro" id="IPR020831">
    <property type="entry name" value="GlycerAld/Erythrose_P_DH"/>
</dbReference>
<dbReference type="InterPro" id="IPR006424">
    <property type="entry name" value="Glyceraldehyde-3-P_DH_1"/>
</dbReference>
<evidence type="ECO:0000256" key="9">
    <source>
        <dbReference type="RuleBase" id="RU361160"/>
    </source>
</evidence>
<dbReference type="GO" id="GO:0004365">
    <property type="term" value="F:glyceraldehyde-3-phosphate dehydrogenase (NAD+) (phosphorylating) activity"/>
    <property type="evidence" value="ECO:0007669"/>
    <property type="project" value="UniProtKB-ARBA"/>
</dbReference>
<organism evidence="11 12">
    <name type="scientific">Brevibacterium yomogidense</name>
    <dbReference type="NCBI Taxonomy" id="946573"/>
    <lineage>
        <taxon>Bacteria</taxon>
        <taxon>Bacillati</taxon>
        <taxon>Actinomycetota</taxon>
        <taxon>Actinomycetes</taxon>
        <taxon>Micrococcales</taxon>
        <taxon>Brevibacteriaceae</taxon>
        <taxon>Brevibacterium</taxon>
    </lineage>
</organism>
<feature type="binding site" evidence="5">
    <location>
        <begin position="210"/>
        <end position="211"/>
    </location>
    <ligand>
        <name>D-glyceraldehyde 3-phosphate</name>
        <dbReference type="ChEBI" id="CHEBI:59776"/>
    </ligand>
</feature>
<comment type="similarity">
    <text evidence="2 8">Belongs to the glyceraldehyde-3-phosphate dehydrogenase family.</text>
</comment>
<dbReference type="PRINTS" id="PR00078">
    <property type="entry name" value="G3PDHDRGNASE"/>
</dbReference>
<feature type="binding site" evidence="6">
    <location>
        <position position="34"/>
    </location>
    <ligand>
        <name>NAD(+)</name>
        <dbReference type="ChEBI" id="CHEBI:57540"/>
    </ligand>
</feature>
<dbReference type="PROSITE" id="PS00071">
    <property type="entry name" value="GAPDH"/>
    <property type="match status" value="1"/>
</dbReference>
<evidence type="ECO:0000259" key="10">
    <source>
        <dbReference type="SMART" id="SM00846"/>
    </source>
</evidence>
<keyword evidence="12" id="KW-1185">Reference proteome</keyword>
<dbReference type="InterPro" id="IPR036291">
    <property type="entry name" value="NAD(P)-bd_dom_sf"/>
</dbReference>
<evidence type="ECO:0000256" key="1">
    <source>
        <dbReference type="ARBA" id="ARBA00004496"/>
    </source>
</evidence>
<feature type="domain" description="Glyceraldehyde 3-phosphate dehydrogenase NAD(P) binding" evidence="10">
    <location>
        <begin position="3"/>
        <end position="152"/>
    </location>
</feature>
<dbReference type="PIRSF" id="PIRSF000149">
    <property type="entry name" value="GAP_DH"/>
    <property type="match status" value="1"/>
</dbReference>
<accession>A0A1X6XGH1</accession>
<evidence type="ECO:0000313" key="12">
    <source>
        <dbReference type="Proteomes" id="UP000196581"/>
    </source>
</evidence>
<dbReference type="Gene3D" id="3.40.50.720">
    <property type="entry name" value="NAD(P)-binding Rossmann-like Domain"/>
    <property type="match status" value="1"/>
</dbReference>
<dbReference type="SUPFAM" id="SSF55347">
    <property type="entry name" value="Glyceraldehyde-3-phosphate dehydrogenase-like, C-terminal domain"/>
    <property type="match status" value="1"/>
</dbReference>
<dbReference type="SUPFAM" id="SSF51735">
    <property type="entry name" value="NAD(P)-binding Rossmann-fold domains"/>
    <property type="match status" value="1"/>
</dbReference>
<dbReference type="CDD" id="cd05214">
    <property type="entry name" value="GAPDH_I_N"/>
    <property type="match status" value="1"/>
</dbReference>
<dbReference type="Pfam" id="PF00044">
    <property type="entry name" value="Gp_dh_N"/>
    <property type="match status" value="1"/>
</dbReference>
<feature type="active site" description="Nucleophile" evidence="4">
    <location>
        <position position="152"/>
    </location>
</feature>
<dbReference type="AlphaFoldDB" id="A0A1X6XGH1"/>
<feature type="binding site" evidence="5">
    <location>
        <position position="182"/>
    </location>
    <ligand>
        <name>D-glyceraldehyde 3-phosphate</name>
        <dbReference type="ChEBI" id="CHEBI:59776"/>
    </ligand>
</feature>
<keyword evidence="3 9" id="KW-0560">Oxidoreductase</keyword>
<dbReference type="CDD" id="cd18126">
    <property type="entry name" value="GAPDH_I_C"/>
    <property type="match status" value="1"/>
</dbReference>
<feature type="site" description="Activates thiol group during catalysis" evidence="7">
    <location>
        <position position="179"/>
    </location>
</feature>
<dbReference type="Pfam" id="PF02800">
    <property type="entry name" value="Gp_dh_C"/>
    <property type="match status" value="1"/>
</dbReference>
<dbReference type="InterPro" id="IPR020828">
    <property type="entry name" value="GlycerAld_3-P_DH_NAD(P)-bd"/>
</dbReference>
<dbReference type="EC" id="1.2.1.-" evidence="9"/>
<name>A0A1X6XGH1_9MICO</name>
<feature type="binding site" evidence="5">
    <location>
        <position position="233"/>
    </location>
    <ligand>
        <name>D-glyceraldehyde 3-phosphate</name>
        <dbReference type="ChEBI" id="CHEBI:59776"/>
    </ligand>
</feature>
<evidence type="ECO:0000313" key="11">
    <source>
        <dbReference type="EMBL" id="SLM98364.1"/>
    </source>
</evidence>
<dbReference type="GO" id="GO:0005737">
    <property type="term" value="C:cytoplasm"/>
    <property type="evidence" value="ECO:0007669"/>
    <property type="project" value="UniProtKB-SubCell"/>
</dbReference>
<evidence type="ECO:0000256" key="8">
    <source>
        <dbReference type="RuleBase" id="RU000397"/>
    </source>
</evidence>
<protein>
    <recommendedName>
        <fullName evidence="9">Glyceraldehyde-3-phosphate dehydrogenase</fullName>
        <ecNumber evidence="9">1.2.1.-</ecNumber>
    </recommendedName>
</protein>
<feature type="binding site" evidence="6">
    <location>
        <position position="314"/>
    </location>
    <ligand>
        <name>NAD(+)</name>
        <dbReference type="ChEBI" id="CHEBI:57540"/>
    </ligand>
</feature>
<dbReference type="Gene3D" id="3.30.360.10">
    <property type="entry name" value="Dihydrodipicolinate Reductase, domain 2"/>
    <property type="match status" value="1"/>
</dbReference>
<dbReference type="Proteomes" id="UP000196581">
    <property type="component" value="Unassembled WGS sequence"/>
</dbReference>
<gene>
    <name evidence="11" type="ORF">FM105_08830</name>
</gene>
<dbReference type="GO" id="GO:0051287">
    <property type="term" value="F:NAD binding"/>
    <property type="evidence" value="ECO:0007669"/>
    <property type="project" value="InterPro"/>
</dbReference>
<reference evidence="12" key="1">
    <citation type="submission" date="2017-02" db="EMBL/GenBank/DDBJ databases">
        <authorList>
            <person name="Dridi B."/>
        </authorList>
    </citation>
    <scope>NUCLEOTIDE SEQUENCE [LARGE SCALE GENOMIC DNA]</scope>
    <source>
        <strain evidence="12">B Co 03.10</strain>
    </source>
</reference>
<evidence type="ECO:0000256" key="2">
    <source>
        <dbReference type="ARBA" id="ARBA00007406"/>
    </source>
</evidence>
<dbReference type="GO" id="GO:0050661">
    <property type="term" value="F:NADP binding"/>
    <property type="evidence" value="ECO:0007669"/>
    <property type="project" value="InterPro"/>
</dbReference>
<dbReference type="InterPro" id="IPR020830">
    <property type="entry name" value="GlycerAld_3-P_DH_AS"/>
</dbReference>
<dbReference type="SMART" id="SM00846">
    <property type="entry name" value="Gp_dh_N"/>
    <property type="match status" value="1"/>
</dbReference>
<dbReference type="GO" id="GO:0006006">
    <property type="term" value="P:glucose metabolic process"/>
    <property type="evidence" value="ECO:0007669"/>
    <property type="project" value="InterPro"/>
</dbReference>
<evidence type="ECO:0000256" key="5">
    <source>
        <dbReference type="PIRSR" id="PIRSR000149-2"/>
    </source>
</evidence>
<dbReference type="InterPro" id="IPR020829">
    <property type="entry name" value="GlycerAld_3-P_DH_cat"/>
</dbReference>
<dbReference type="NCBIfam" id="TIGR01534">
    <property type="entry name" value="GAPDH-I"/>
    <property type="match status" value="1"/>
</dbReference>
<evidence type="ECO:0000256" key="7">
    <source>
        <dbReference type="PIRSR" id="PIRSR000149-4"/>
    </source>
</evidence>
<dbReference type="FunFam" id="3.40.50.720:FF:000001">
    <property type="entry name" value="Glyceraldehyde-3-phosphate dehydrogenase"/>
    <property type="match status" value="1"/>
</dbReference>
<proteinExistence type="inferred from homology"/>
<dbReference type="PANTHER" id="PTHR43148">
    <property type="entry name" value="GLYCERALDEHYDE-3-PHOSPHATE DEHYDROGENASE 2"/>
    <property type="match status" value="1"/>
</dbReference>
<feature type="binding site" evidence="5">
    <location>
        <begin position="151"/>
        <end position="153"/>
    </location>
    <ligand>
        <name>D-glyceraldehyde 3-phosphate</name>
        <dbReference type="ChEBI" id="CHEBI:59776"/>
    </ligand>
</feature>
<comment type="subcellular location">
    <subcellularLocation>
        <location evidence="1">Cytoplasm</location>
    </subcellularLocation>
</comment>
<evidence type="ECO:0000256" key="6">
    <source>
        <dbReference type="PIRSR" id="PIRSR000149-3"/>
    </source>
</evidence>
<keyword evidence="6" id="KW-0520">NAD</keyword>
<dbReference type="EMBL" id="FWFF01000014">
    <property type="protein sequence ID" value="SLM98364.1"/>
    <property type="molecule type" value="Genomic_DNA"/>
</dbReference>